<sequence length="459" mass="49593">MTKQRLRVALATGSILAMTALSACSSGTAPQASAEFDPEADVTITVGDMPKADKPEELARFKERIEEFEAANPHITVEGSTETWDAQTFQAKLTGGTLPTVMGVSLTYGHELIARKQVPDMTPYLEELDMLDDLNPLALANVQDAAGLTYAVPTGLFSVGLAYNRAIFEQAGLDPDAPPTTWDQVREYAKTISEKVPGVAGYAQLTTNNTGGWMLTTMTYSMGGRIQSADGTKSEVGEATQEALQLLHDMRWEDDSMGSQFLYDQDQARKEFAAGKIGMIMQAPDAYHHAIFNYGMDPADYGEGELPQANGVNGTLTGGTLKLFNTKATPNQLFAALKWIKYYDFDQYYNQELAVANAKATAASKSPVGMPGLPPVAPEIDQRYLGWIADSINVPRDQFSGYVDSTLDLIPEPVNATQQIYAALDPVVQKILTDENADVAAAVKDASATVDMLTAQASR</sequence>
<dbReference type="EMBL" id="JABEMB010000009">
    <property type="protein sequence ID" value="NNH03839.1"/>
    <property type="molecule type" value="Genomic_DNA"/>
</dbReference>
<dbReference type="RefSeq" id="WP_167038111.1">
    <property type="nucleotide sequence ID" value="NZ_BAAANA010000001.1"/>
</dbReference>
<name>A0A7Y2LZT1_9MICO</name>
<dbReference type="AlphaFoldDB" id="A0A7Y2LZT1"/>
<gene>
    <name evidence="2" type="ORF">HLA99_08265</name>
</gene>
<dbReference type="PANTHER" id="PTHR43649:SF16">
    <property type="entry name" value="SUGAR-BINDING LIPOPROTEIN"/>
    <property type="match status" value="1"/>
</dbReference>
<feature type="signal peptide" evidence="1">
    <location>
        <begin position="1"/>
        <end position="23"/>
    </location>
</feature>
<dbReference type="InterPro" id="IPR006059">
    <property type="entry name" value="SBP"/>
</dbReference>
<comment type="caution">
    <text evidence="2">The sequence shown here is derived from an EMBL/GenBank/DDBJ whole genome shotgun (WGS) entry which is preliminary data.</text>
</comment>
<dbReference type="Pfam" id="PF01547">
    <property type="entry name" value="SBP_bac_1"/>
    <property type="match status" value="1"/>
</dbReference>
<feature type="chain" id="PRO_5038919339" evidence="1">
    <location>
        <begin position="24"/>
        <end position="459"/>
    </location>
</feature>
<evidence type="ECO:0000313" key="2">
    <source>
        <dbReference type="EMBL" id="NNH03839.1"/>
    </source>
</evidence>
<dbReference type="Gene3D" id="3.40.190.10">
    <property type="entry name" value="Periplasmic binding protein-like II"/>
    <property type="match status" value="1"/>
</dbReference>
<accession>A0A7Y2LZT1</accession>
<dbReference type="PROSITE" id="PS51257">
    <property type="entry name" value="PROKAR_LIPOPROTEIN"/>
    <property type="match status" value="1"/>
</dbReference>
<keyword evidence="3" id="KW-1185">Reference proteome</keyword>
<dbReference type="Proteomes" id="UP000543598">
    <property type="component" value="Unassembled WGS sequence"/>
</dbReference>
<dbReference type="InterPro" id="IPR050490">
    <property type="entry name" value="Bact_solute-bd_prot1"/>
</dbReference>
<organism evidence="2 3">
    <name type="scientific">Microbacterium ulmi</name>
    <dbReference type="NCBI Taxonomy" id="179095"/>
    <lineage>
        <taxon>Bacteria</taxon>
        <taxon>Bacillati</taxon>
        <taxon>Actinomycetota</taxon>
        <taxon>Actinomycetes</taxon>
        <taxon>Micrococcales</taxon>
        <taxon>Microbacteriaceae</taxon>
        <taxon>Microbacterium</taxon>
    </lineage>
</organism>
<evidence type="ECO:0000313" key="3">
    <source>
        <dbReference type="Proteomes" id="UP000543598"/>
    </source>
</evidence>
<reference evidence="2 3" key="1">
    <citation type="submission" date="2020-05" db="EMBL/GenBank/DDBJ databases">
        <title>MicrobeNet Type strains.</title>
        <authorList>
            <person name="Nicholson A.C."/>
        </authorList>
    </citation>
    <scope>NUCLEOTIDE SEQUENCE [LARGE SCALE GENOMIC DNA]</scope>
    <source>
        <strain evidence="2 3">JCM 14282</strain>
    </source>
</reference>
<keyword evidence="1" id="KW-0732">Signal</keyword>
<dbReference type="PANTHER" id="PTHR43649">
    <property type="entry name" value="ARABINOSE-BINDING PROTEIN-RELATED"/>
    <property type="match status" value="1"/>
</dbReference>
<evidence type="ECO:0000256" key="1">
    <source>
        <dbReference type="SAM" id="SignalP"/>
    </source>
</evidence>
<dbReference type="SUPFAM" id="SSF53850">
    <property type="entry name" value="Periplasmic binding protein-like II"/>
    <property type="match status" value="1"/>
</dbReference>
<protein>
    <submittedName>
        <fullName evidence="2">Extracellular solute-binding protein</fullName>
    </submittedName>
</protein>
<proteinExistence type="predicted"/>